<dbReference type="EMBL" id="AWUE01011960">
    <property type="protein sequence ID" value="OMP10265.1"/>
    <property type="molecule type" value="Genomic_DNA"/>
</dbReference>
<evidence type="ECO:0000313" key="2">
    <source>
        <dbReference type="Proteomes" id="UP000187203"/>
    </source>
</evidence>
<evidence type="ECO:0000313" key="1">
    <source>
        <dbReference type="EMBL" id="OMP10265.1"/>
    </source>
</evidence>
<proteinExistence type="predicted"/>
<sequence>MGPTELGGGWGGECSGAEFSFPSRANLPTILAPTRLFRPFTKFEGVSRHPLRLMFMHGATSFLIRATCFCRHHKESHRDITDCLSRVQDTAHVFCGPALPVLLFAAVPYPKGVEHLGGKSNEMGLNILQVCNKEENASR</sequence>
<organism evidence="1 2">
    <name type="scientific">Corchorus olitorius</name>
    <dbReference type="NCBI Taxonomy" id="93759"/>
    <lineage>
        <taxon>Eukaryota</taxon>
        <taxon>Viridiplantae</taxon>
        <taxon>Streptophyta</taxon>
        <taxon>Embryophyta</taxon>
        <taxon>Tracheophyta</taxon>
        <taxon>Spermatophyta</taxon>
        <taxon>Magnoliopsida</taxon>
        <taxon>eudicotyledons</taxon>
        <taxon>Gunneridae</taxon>
        <taxon>Pentapetalae</taxon>
        <taxon>rosids</taxon>
        <taxon>malvids</taxon>
        <taxon>Malvales</taxon>
        <taxon>Malvaceae</taxon>
        <taxon>Grewioideae</taxon>
        <taxon>Apeibeae</taxon>
        <taxon>Corchorus</taxon>
    </lineage>
</organism>
<comment type="caution">
    <text evidence="1">The sequence shown here is derived from an EMBL/GenBank/DDBJ whole genome shotgun (WGS) entry which is preliminary data.</text>
</comment>
<accession>A0A1R3KT54</accession>
<name>A0A1R3KT54_9ROSI</name>
<keyword evidence="2" id="KW-1185">Reference proteome</keyword>
<reference evidence="2" key="1">
    <citation type="submission" date="2013-09" db="EMBL/GenBank/DDBJ databases">
        <title>Corchorus olitorius genome sequencing.</title>
        <authorList>
            <person name="Alam M."/>
            <person name="Haque M.S."/>
            <person name="Islam M.S."/>
            <person name="Emdad E.M."/>
            <person name="Islam M.M."/>
            <person name="Ahmed B."/>
            <person name="Halim A."/>
            <person name="Hossen Q.M.M."/>
            <person name="Hossain M.Z."/>
            <person name="Ahmed R."/>
            <person name="Khan M.M."/>
            <person name="Islam R."/>
            <person name="Rashid M.M."/>
            <person name="Khan S.A."/>
            <person name="Rahman M.S."/>
            <person name="Alam M."/>
            <person name="Yahiya A.S."/>
            <person name="Khan M.S."/>
            <person name="Azam M.S."/>
            <person name="Haque T."/>
            <person name="Lashkar M.Z.H."/>
            <person name="Akhand A.I."/>
            <person name="Morshed G."/>
            <person name="Roy S."/>
            <person name="Uddin K.S."/>
            <person name="Rabeya T."/>
            <person name="Hossain A.S."/>
            <person name="Chowdhury A."/>
            <person name="Snigdha A.R."/>
            <person name="Mortoza M.S."/>
            <person name="Matin S.A."/>
            <person name="Hoque S.M.E."/>
            <person name="Islam M.K."/>
            <person name="Roy D.K."/>
            <person name="Haider R."/>
            <person name="Moosa M.M."/>
            <person name="Elias S.M."/>
            <person name="Hasan A.M."/>
            <person name="Jahan S."/>
            <person name="Shafiuddin M."/>
            <person name="Mahmood N."/>
            <person name="Shommy N.S."/>
        </authorList>
    </citation>
    <scope>NUCLEOTIDE SEQUENCE [LARGE SCALE GENOMIC DNA]</scope>
    <source>
        <strain evidence="2">cv. O-4</strain>
    </source>
</reference>
<dbReference type="Proteomes" id="UP000187203">
    <property type="component" value="Unassembled WGS sequence"/>
</dbReference>
<protein>
    <submittedName>
        <fullName evidence="1">Uncharacterized protein</fullName>
    </submittedName>
</protein>
<dbReference type="AlphaFoldDB" id="A0A1R3KT54"/>
<gene>
    <name evidence="1" type="ORF">COLO4_04674</name>
</gene>